<feature type="transmembrane region" description="Helical" evidence="2">
    <location>
        <begin position="367"/>
        <end position="392"/>
    </location>
</feature>
<protein>
    <submittedName>
        <fullName evidence="3">Uncharacterized protein</fullName>
    </submittedName>
</protein>
<dbReference type="PANTHER" id="PTHR11206">
    <property type="entry name" value="MULTIDRUG RESISTANCE PROTEIN"/>
    <property type="match status" value="1"/>
</dbReference>
<evidence type="ECO:0000313" key="4">
    <source>
        <dbReference type="Proteomes" id="UP001146120"/>
    </source>
</evidence>
<evidence type="ECO:0000313" key="3">
    <source>
        <dbReference type="EMBL" id="DAZ96248.1"/>
    </source>
</evidence>
<keyword evidence="4" id="KW-1185">Reference proteome</keyword>
<feature type="transmembrane region" description="Helical" evidence="2">
    <location>
        <begin position="71"/>
        <end position="101"/>
    </location>
</feature>
<feature type="transmembrane region" description="Helical" evidence="2">
    <location>
        <begin position="33"/>
        <end position="51"/>
    </location>
</feature>
<feature type="transmembrane region" description="Helical" evidence="2">
    <location>
        <begin position="300"/>
        <end position="322"/>
    </location>
</feature>
<organism evidence="3 4">
    <name type="scientific">Lagenidium giganteum</name>
    <dbReference type="NCBI Taxonomy" id="4803"/>
    <lineage>
        <taxon>Eukaryota</taxon>
        <taxon>Sar</taxon>
        <taxon>Stramenopiles</taxon>
        <taxon>Oomycota</taxon>
        <taxon>Peronosporomycetes</taxon>
        <taxon>Pythiales</taxon>
        <taxon>Pythiaceae</taxon>
    </lineage>
</organism>
<proteinExistence type="inferred from homology"/>
<reference evidence="3" key="2">
    <citation type="journal article" date="2023" name="Microbiol Resour">
        <title>Decontamination and Annotation of the Draft Genome Sequence of the Oomycete Lagenidium giganteum ARSEF 373.</title>
        <authorList>
            <person name="Morgan W.R."/>
            <person name="Tartar A."/>
        </authorList>
    </citation>
    <scope>NUCLEOTIDE SEQUENCE</scope>
    <source>
        <strain evidence="3">ARSEF 373</strain>
    </source>
</reference>
<sequence>MKSAKAGHVLPTSSFREEAQASWAMGWKVSVDVLFQVLLTSISIAFIGHIGSKELAASALVSVWANSVHTALSGLFGVWVQLCLLFTSALSILATVSFFFVDRMLGFLTDDPEVLHFAATYARWTSPTVLPTALHCVLRQYLQSQEIFAPATAISALSVVVCFAANCVLVPPMGMVGAALASGIVSVFQPVALVAYSCWWRGYHRKTWLGVELHECLYIDRVRDFLCILVGITFSLTLDEWVYNILLAIAGSLGTPYFAACSILFNLWSVFSISWGVALPMMGRCANFLGANNPAAAKHSVWVGTVLGASASALCVLAVLIFRHSMVSWFTHDVEVMALVDHVIPMFCIAACLSGLHRILGSALKAVALTTTLVSIVIGGSLVVTLPLSYVLGVVLRGELVGIWSGSVCGEGQGLAAGARAVACGLASARSTRGDSLGSCTRG</sequence>
<comment type="similarity">
    <text evidence="1">Belongs to the multi antimicrobial extrusion (MATE) (TC 2.A.66.1) family.</text>
</comment>
<reference evidence="3" key="1">
    <citation type="submission" date="2022-11" db="EMBL/GenBank/DDBJ databases">
        <authorList>
            <person name="Morgan W.R."/>
            <person name="Tartar A."/>
        </authorList>
    </citation>
    <scope>NUCLEOTIDE SEQUENCE</scope>
    <source>
        <strain evidence="3">ARSEF 373</strain>
    </source>
</reference>
<feature type="transmembrane region" description="Helical" evidence="2">
    <location>
        <begin position="147"/>
        <end position="171"/>
    </location>
</feature>
<comment type="caution">
    <text evidence="3">The sequence shown here is derived from an EMBL/GenBank/DDBJ whole genome shotgun (WGS) entry which is preliminary data.</text>
</comment>
<dbReference type="AlphaFoldDB" id="A0AAV2YSI3"/>
<dbReference type="EMBL" id="DAKRPA010000173">
    <property type="protein sequence ID" value="DAZ96248.1"/>
    <property type="molecule type" value="Genomic_DNA"/>
</dbReference>
<dbReference type="InterPro" id="IPR002528">
    <property type="entry name" value="MATE_fam"/>
</dbReference>
<gene>
    <name evidence="3" type="ORF">N0F65_012551</name>
</gene>
<accession>A0AAV2YSI3</accession>
<feature type="transmembrane region" description="Helical" evidence="2">
    <location>
        <begin position="177"/>
        <end position="199"/>
    </location>
</feature>
<dbReference type="Pfam" id="PF01554">
    <property type="entry name" value="MatE"/>
    <property type="match status" value="2"/>
</dbReference>
<feature type="transmembrane region" description="Helical" evidence="2">
    <location>
        <begin position="342"/>
        <end position="360"/>
    </location>
</feature>
<evidence type="ECO:0000256" key="2">
    <source>
        <dbReference type="SAM" id="Phobius"/>
    </source>
</evidence>
<feature type="transmembrane region" description="Helical" evidence="2">
    <location>
        <begin position="257"/>
        <end position="279"/>
    </location>
</feature>
<feature type="transmembrane region" description="Helical" evidence="2">
    <location>
        <begin position="225"/>
        <end position="251"/>
    </location>
</feature>
<evidence type="ECO:0000256" key="1">
    <source>
        <dbReference type="ARBA" id="ARBA00010199"/>
    </source>
</evidence>
<keyword evidence="2" id="KW-0812">Transmembrane</keyword>
<dbReference type="Proteomes" id="UP001146120">
    <property type="component" value="Unassembled WGS sequence"/>
</dbReference>
<dbReference type="GO" id="GO:0015297">
    <property type="term" value="F:antiporter activity"/>
    <property type="evidence" value="ECO:0007669"/>
    <property type="project" value="InterPro"/>
</dbReference>
<dbReference type="GO" id="GO:0016020">
    <property type="term" value="C:membrane"/>
    <property type="evidence" value="ECO:0007669"/>
    <property type="project" value="InterPro"/>
</dbReference>
<keyword evidence="2" id="KW-1133">Transmembrane helix</keyword>
<keyword evidence="2" id="KW-0472">Membrane</keyword>
<dbReference type="GO" id="GO:0042910">
    <property type="term" value="F:xenobiotic transmembrane transporter activity"/>
    <property type="evidence" value="ECO:0007669"/>
    <property type="project" value="InterPro"/>
</dbReference>
<name>A0AAV2YSI3_9STRA</name>